<dbReference type="EMBL" id="JGYQ01000016">
    <property type="protein sequence ID" value="KFI46297.1"/>
    <property type="molecule type" value="Genomic_DNA"/>
</dbReference>
<gene>
    <name evidence="1" type="ORF">BBOU_1386</name>
</gene>
<keyword evidence="2" id="KW-1185">Reference proteome</keyword>
<dbReference type="RefSeq" id="WP_081815435.1">
    <property type="nucleotide sequence ID" value="NZ_JGYQ01000016.1"/>
</dbReference>
<proteinExistence type="predicted"/>
<reference evidence="1 2" key="1">
    <citation type="submission" date="2014-03" db="EMBL/GenBank/DDBJ databases">
        <title>Genomics of Bifidobacteria.</title>
        <authorList>
            <person name="Ventura M."/>
            <person name="Milani C."/>
            <person name="Lugli G.A."/>
        </authorList>
    </citation>
    <scope>NUCLEOTIDE SEQUENCE [LARGE SCALE GENOMIC DNA]</scope>
    <source>
        <strain evidence="1 2">LMG 10736</strain>
    </source>
</reference>
<evidence type="ECO:0000313" key="2">
    <source>
        <dbReference type="Proteomes" id="UP000029093"/>
    </source>
</evidence>
<dbReference type="GeneID" id="303204487"/>
<evidence type="ECO:0008006" key="3">
    <source>
        <dbReference type="Google" id="ProtNLM"/>
    </source>
</evidence>
<accession>A0A086ZIE7</accession>
<dbReference type="Proteomes" id="UP000029093">
    <property type="component" value="Unassembled WGS sequence"/>
</dbReference>
<sequence>MVDFDFSGVQRAFESGLSAAAGAGKQVSRGIGDGAAAVARAGQEVAHNVGNGAASVVDAGKKAIGKTQEALSSDQIVEILDTCYGKAMDGIPHVSESVEDMVKDYTSRYSTPRKAAEALINTQILKCTTSGFLTSLGGLITLPVAVPANLGTVWYCQLRMIAAVAQIGGFDPRTDQVQTMTYVCMTGQAMSDVLKDVGIQFGGKLATSAVKKVPGKALTKINQAVGFRLVTKFGQKGVINIGELIPVVGGVIGGGVDLVTTKVIADNAMKMFINEQQ</sequence>
<dbReference type="OrthoDB" id="1425703at2"/>
<name>A0A086ZIE7_9BIFI</name>
<comment type="caution">
    <text evidence="1">The sequence shown here is derived from an EMBL/GenBank/DDBJ whole genome shotgun (WGS) entry which is preliminary data.</text>
</comment>
<evidence type="ECO:0000313" key="1">
    <source>
        <dbReference type="EMBL" id="KFI46297.1"/>
    </source>
</evidence>
<organism evidence="1 2">
    <name type="scientific">Bifidobacterium boum</name>
    <dbReference type="NCBI Taxonomy" id="78343"/>
    <lineage>
        <taxon>Bacteria</taxon>
        <taxon>Bacillati</taxon>
        <taxon>Actinomycetota</taxon>
        <taxon>Actinomycetes</taxon>
        <taxon>Bifidobacteriales</taxon>
        <taxon>Bifidobacteriaceae</taxon>
        <taxon>Bifidobacterium</taxon>
    </lineage>
</organism>
<dbReference type="AlphaFoldDB" id="A0A086ZIE7"/>
<dbReference type="Pfam" id="PF12787">
    <property type="entry name" value="EcsC"/>
    <property type="match status" value="1"/>
</dbReference>
<dbReference type="InterPro" id="IPR024787">
    <property type="entry name" value="EcsC"/>
</dbReference>
<protein>
    <recommendedName>
        <fullName evidence="3">EcsC family protein</fullName>
    </recommendedName>
</protein>